<dbReference type="Gene3D" id="1.20.120.350">
    <property type="entry name" value="Voltage-gated potassium channels. Chain C"/>
    <property type="match status" value="1"/>
</dbReference>
<evidence type="ECO:0000256" key="12">
    <source>
        <dbReference type="SAM" id="Coils"/>
    </source>
</evidence>
<sequence length="304" mass="35411">MNYSILRMRVYTIIERGEKYDKKSLYFDYFIIVLVLLSVISTIWESYPEANQNYQKYFYGFEIISITVFTLEYLLRLWTAPLKYPYLPAWKAYLKYFLSFIALVDLIAILPFYLPFLGVGDLRLLRMMRLLRLLRVFKLNRYSRALNLVYDVLKERGEELVTTVFFALILLLVSSTLMYYVEHDINPQGFPNIIATLWWAVVTLTTVGYGDVVPITMLGKILNGITALIGIGVVALPTSILSAGFLEKVQERKRIEKEETEQIERQLLQELKERNGEIEEENKNSHSTHLCYCPHCGGKLPEID</sequence>
<dbReference type="HOGENOM" id="CLU_011722_1_1_10"/>
<dbReference type="OrthoDB" id="9799090at2"/>
<keyword evidence="7" id="KW-0630">Potassium</keyword>
<keyword evidence="11" id="KW-0407">Ion channel</keyword>
<dbReference type="Gene3D" id="1.10.287.70">
    <property type="match status" value="1"/>
</dbReference>
<evidence type="ECO:0000259" key="14">
    <source>
        <dbReference type="Pfam" id="PF00520"/>
    </source>
</evidence>
<evidence type="ECO:0000256" key="1">
    <source>
        <dbReference type="ARBA" id="ARBA00004141"/>
    </source>
</evidence>
<evidence type="ECO:0000313" key="15">
    <source>
        <dbReference type="EMBL" id="AFM05423.1"/>
    </source>
</evidence>
<dbReference type="eggNOG" id="COG0569">
    <property type="taxonomic scope" value="Bacteria"/>
</dbReference>
<evidence type="ECO:0000256" key="2">
    <source>
        <dbReference type="ARBA" id="ARBA00022448"/>
    </source>
</evidence>
<dbReference type="EMBL" id="CP003345">
    <property type="protein sequence ID" value="AFM05423.1"/>
    <property type="molecule type" value="Genomic_DNA"/>
</dbReference>
<gene>
    <name evidence="15" type="ordered locus">Fleli_3083</name>
</gene>
<keyword evidence="5" id="KW-0631">Potassium channel</keyword>
<dbReference type="PATRIC" id="fig|880071.3.peg.3079"/>
<evidence type="ECO:0000256" key="9">
    <source>
        <dbReference type="ARBA" id="ARBA00023065"/>
    </source>
</evidence>
<evidence type="ECO:0000313" key="16">
    <source>
        <dbReference type="Proteomes" id="UP000006054"/>
    </source>
</evidence>
<dbReference type="InterPro" id="IPR027359">
    <property type="entry name" value="Volt_channel_dom_sf"/>
</dbReference>
<keyword evidence="3" id="KW-0633">Potassium transport</keyword>
<dbReference type="GO" id="GO:0001508">
    <property type="term" value="P:action potential"/>
    <property type="evidence" value="ECO:0007669"/>
    <property type="project" value="TreeGrafter"/>
</dbReference>
<name>I4AN88_BERLS</name>
<dbReference type="RefSeq" id="WP_014798854.1">
    <property type="nucleotide sequence ID" value="NC_018018.1"/>
</dbReference>
<comment type="subcellular location">
    <subcellularLocation>
        <location evidence="1">Membrane</location>
        <topology evidence="1">Multi-pass membrane protein</topology>
    </subcellularLocation>
</comment>
<evidence type="ECO:0000256" key="5">
    <source>
        <dbReference type="ARBA" id="ARBA00022826"/>
    </source>
</evidence>
<evidence type="ECO:0000256" key="4">
    <source>
        <dbReference type="ARBA" id="ARBA00022692"/>
    </source>
</evidence>
<accession>I4AN88</accession>
<keyword evidence="10 13" id="KW-0472">Membrane</keyword>
<feature type="transmembrane region" description="Helical" evidence="13">
    <location>
        <begin position="25"/>
        <end position="44"/>
    </location>
</feature>
<dbReference type="InterPro" id="IPR005821">
    <property type="entry name" value="Ion_trans_dom"/>
</dbReference>
<feature type="transmembrane region" description="Helical" evidence="13">
    <location>
        <begin position="193"/>
        <end position="209"/>
    </location>
</feature>
<keyword evidence="16" id="KW-1185">Reference proteome</keyword>
<protein>
    <submittedName>
        <fullName evidence="15">Kef-type K+ ransport system, predicted NAD-binding component</fullName>
    </submittedName>
</protein>
<dbReference type="FunFam" id="1.10.287.70:FF:000028">
    <property type="entry name" value="potassium voltage-gated channel subfamily D member 3"/>
    <property type="match status" value="1"/>
</dbReference>
<dbReference type="PRINTS" id="PR00169">
    <property type="entry name" value="KCHANNEL"/>
</dbReference>
<dbReference type="AlphaFoldDB" id="I4AN88"/>
<evidence type="ECO:0000256" key="13">
    <source>
        <dbReference type="SAM" id="Phobius"/>
    </source>
</evidence>
<evidence type="ECO:0000256" key="11">
    <source>
        <dbReference type="ARBA" id="ARBA00023303"/>
    </source>
</evidence>
<feature type="transmembrane region" description="Helical" evidence="13">
    <location>
        <begin position="160"/>
        <end position="181"/>
    </location>
</feature>
<keyword evidence="8 13" id="KW-1133">Transmembrane helix</keyword>
<feature type="transmembrane region" description="Helical" evidence="13">
    <location>
        <begin position="221"/>
        <end position="246"/>
    </location>
</feature>
<evidence type="ECO:0000256" key="6">
    <source>
        <dbReference type="ARBA" id="ARBA00022882"/>
    </source>
</evidence>
<keyword evidence="6" id="KW-0851">Voltage-gated channel</keyword>
<dbReference type="GO" id="GO:0008076">
    <property type="term" value="C:voltage-gated potassium channel complex"/>
    <property type="evidence" value="ECO:0007669"/>
    <property type="project" value="InterPro"/>
</dbReference>
<dbReference type="PANTHER" id="PTHR11537:SF254">
    <property type="entry name" value="POTASSIUM VOLTAGE-GATED CHANNEL PROTEIN SHAB"/>
    <property type="match status" value="1"/>
</dbReference>
<keyword evidence="2" id="KW-0813">Transport</keyword>
<dbReference type="KEGG" id="fli:Fleli_3083"/>
<evidence type="ECO:0000256" key="10">
    <source>
        <dbReference type="ARBA" id="ARBA00023136"/>
    </source>
</evidence>
<evidence type="ECO:0000256" key="8">
    <source>
        <dbReference type="ARBA" id="ARBA00022989"/>
    </source>
</evidence>
<reference evidence="16" key="1">
    <citation type="submission" date="2012-06" db="EMBL/GenBank/DDBJ databases">
        <title>The complete genome of Flexibacter litoralis DSM 6794.</title>
        <authorList>
            <person name="Lucas S."/>
            <person name="Copeland A."/>
            <person name="Lapidus A."/>
            <person name="Glavina del Rio T."/>
            <person name="Dalin E."/>
            <person name="Tice H."/>
            <person name="Bruce D."/>
            <person name="Goodwin L."/>
            <person name="Pitluck S."/>
            <person name="Peters L."/>
            <person name="Ovchinnikova G."/>
            <person name="Lu M."/>
            <person name="Kyrpides N."/>
            <person name="Mavromatis K."/>
            <person name="Ivanova N."/>
            <person name="Brettin T."/>
            <person name="Detter J.C."/>
            <person name="Han C."/>
            <person name="Larimer F."/>
            <person name="Land M."/>
            <person name="Hauser L."/>
            <person name="Markowitz V."/>
            <person name="Cheng J.-F."/>
            <person name="Hugenholtz P."/>
            <person name="Woyke T."/>
            <person name="Wu D."/>
            <person name="Spring S."/>
            <person name="Lang E."/>
            <person name="Kopitz M."/>
            <person name="Brambilla E."/>
            <person name="Klenk H.-P."/>
            <person name="Eisen J.A."/>
        </authorList>
    </citation>
    <scope>NUCLEOTIDE SEQUENCE [LARGE SCALE GENOMIC DNA]</scope>
    <source>
        <strain evidence="16">ATCC 23117 / DSM 6794 / NBRC 15988 / NCIMB 1366 / Sio-4</strain>
    </source>
</reference>
<dbReference type="PANTHER" id="PTHR11537">
    <property type="entry name" value="VOLTAGE-GATED POTASSIUM CHANNEL"/>
    <property type="match status" value="1"/>
</dbReference>
<evidence type="ECO:0000256" key="7">
    <source>
        <dbReference type="ARBA" id="ARBA00022958"/>
    </source>
</evidence>
<dbReference type="GO" id="GO:0005249">
    <property type="term" value="F:voltage-gated potassium channel activity"/>
    <property type="evidence" value="ECO:0007669"/>
    <property type="project" value="InterPro"/>
</dbReference>
<dbReference type="SUPFAM" id="SSF81324">
    <property type="entry name" value="Voltage-gated potassium channels"/>
    <property type="match status" value="1"/>
</dbReference>
<dbReference type="InterPro" id="IPR028325">
    <property type="entry name" value="VG_K_chnl"/>
</dbReference>
<keyword evidence="4 13" id="KW-0812">Transmembrane</keyword>
<evidence type="ECO:0000256" key="3">
    <source>
        <dbReference type="ARBA" id="ARBA00022538"/>
    </source>
</evidence>
<organism evidence="15 16">
    <name type="scientific">Bernardetia litoralis (strain ATCC 23117 / DSM 6794 / NBRC 15988 / NCIMB 1366 / Fx l1 / Sio-4)</name>
    <name type="common">Flexibacter litoralis</name>
    <dbReference type="NCBI Taxonomy" id="880071"/>
    <lineage>
        <taxon>Bacteria</taxon>
        <taxon>Pseudomonadati</taxon>
        <taxon>Bacteroidota</taxon>
        <taxon>Cytophagia</taxon>
        <taxon>Cytophagales</taxon>
        <taxon>Bernardetiaceae</taxon>
        <taxon>Bernardetia</taxon>
    </lineage>
</organism>
<feature type="coiled-coil region" evidence="12">
    <location>
        <begin position="246"/>
        <end position="288"/>
    </location>
</feature>
<feature type="transmembrane region" description="Helical" evidence="13">
    <location>
        <begin position="96"/>
        <end position="118"/>
    </location>
</feature>
<dbReference type="Pfam" id="PF00520">
    <property type="entry name" value="Ion_trans"/>
    <property type="match status" value="1"/>
</dbReference>
<dbReference type="Proteomes" id="UP000006054">
    <property type="component" value="Chromosome"/>
</dbReference>
<proteinExistence type="predicted"/>
<keyword evidence="12" id="KW-0175">Coiled coil</keyword>
<feature type="transmembrane region" description="Helical" evidence="13">
    <location>
        <begin position="56"/>
        <end position="75"/>
    </location>
</feature>
<keyword evidence="9" id="KW-0406">Ion transport</keyword>
<feature type="domain" description="Ion transport" evidence="14">
    <location>
        <begin position="25"/>
        <end position="247"/>
    </location>
</feature>
<dbReference type="STRING" id="880071.Fleli_3083"/>